<gene>
    <name evidence="5" type="ORF">OSTQU699_LOCUS2793</name>
</gene>
<feature type="repeat" description="ANK" evidence="3">
    <location>
        <begin position="530"/>
        <end position="562"/>
    </location>
</feature>
<comment type="caution">
    <text evidence="5">The sequence shown here is derived from an EMBL/GenBank/DDBJ whole genome shotgun (WGS) entry which is preliminary data.</text>
</comment>
<protein>
    <recommendedName>
        <fullName evidence="4">Protein kinase domain-containing protein</fullName>
    </recommendedName>
</protein>
<name>A0A8S1IQG7_9CHLO</name>
<feature type="repeat" description="ANK" evidence="3">
    <location>
        <begin position="629"/>
        <end position="661"/>
    </location>
</feature>
<dbReference type="InterPro" id="IPR002110">
    <property type="entry name" value="Ankyrin_rpt"/>
</dbReference>
<evidence type="ECO:0000313" key="5">
    <source>
        <dbReference type="EMBL" id="CAD7697432.1"/>
    </source>
</evidence>
<dbReference type="GO" id="GO:0005634">
    <property type="term" value="C:nucleus"/>
    <property type="evidence" value="ECO:0007669"/>
    <property type="project" value="TreeGrafter"/>
</dbReference>
<evidence type="ECO:0000313" key="6">
    <source>
        <dbReference type="Proteomes" id="UP000708148"/>
    </source>
</evidence>
<keyword evidence="1" id="KW-0677">Repeat</keyword>
<dbReference type="SMART" id="SM00248">
    <property type="entry name" value="ANK"/>
    <property type="match status" value="8"/>
</dbReference>
<dbReference type="GO" id="GO:0004672">
    <property type="term" value="F:protein kinase activity"/>
    <property type="evidence" value="ECO:0007669"/>
    <property type="project" value="InterPro"/>
</dbReference>
<feature type="domain" description="Protein kinase" evidence="4">
    <location>
        <begin position="165"/>
        <end position="421"/>
    </location>
</feature>
<dbReference type="Gene3D" id="1.25.40.20">
    <property type="entry name" value="Ankyrin repeat-containing domain"/>
    <property type="match status" value="3"/>
</dbReference>
<dbReference type="PANTHER" id="PTHR24193">
    <property type="entry name" value="ANKYRIN REPEAT PROTEIN"/>
    <property type="match status" value="1"/>
</dbReference>
<dbReference type="SMART" id="SM00220">
    <property type="entry name" value="S_TKc"/>
    <property type="match status" value="1"/>
</dbReference>
<dbReference type="Pfam" id="PF12796">
    <property type="entry name" value="Ank_2"/>
    <property type="match status" value="2"/>
</dbReference>
<dbReference type="PROSITE" id="PS50011">
    <property type="entry name" value="PROTEIN_KINASE_DOM"/>
    <property type="match status" value="1"/>
</dbReference>
<dbReference type="Pfam" id="PF07714">
    <property type="entry name" value="PK_Tyr_Ser-Thr"/>
    <property type="match status" value="1"/>
</dbReference>
<dbReference type="EMBL" id="CAJHUC010000658">
    <property type="protein sequence ID" value="CAD7697432.1"/>
    <property type="molecule type" value="Genomic_DNA"/>
</dbReference>
<reference evidence="5" key="1">
    <citation type="submission" date="2020-12" db="EMBL/GenBank/DDBJ databases">
        <authorList>
            <person name="Iha C."/>
        </authorList>
    </citation>
    <scope>NUCLEOTIDE SEQUENCE</scope>
</reference>
<dbReference type="GO" id="GO:0005524">
    <property type="term" value="F:ATP binding"/>
    <property type="evidence" value="ECO:0007669"/>
    <property type="project" value="InterPro"/>
</dbReference>
<feature type="repeat" description="ANK" evidence="3">
    <location>
        <begin position="695"/>
        <end position="727"/>
    </location>
</feature>
<dbReference type="Gene3D" id="1.10.510.10">
    <property type="entry name" value="Transferase(Phosphotransferase) domain 1"/>
    <property type="match status" value="1"/>
</dbReference>
<dbReference type="PANTHER" id="PTHR24193:SF121">
    <property type="entry name" value="ADA2A-CONTAINING COMPLEX COMPONENT 3, ISOFORM D"/>
    <property type="match status" value="1"/>
</dbReference>
<dbReference type="InterPro" id="IPR050663">
    <property type="entry name" value="Ankyrin-SOCS_Box"/>
</dbReference>
<dbReference type="OrthoDB" id="194358at2759"/>
<dbReference type="GO" id="GO:0000976">
    <property type="term" value="F:transcription cis-regulatory region binding"/>
    <property type="evidence" value="ECO:0007669"/>
    <property type="project" value="TreeGrafter"/>
</dbReference>
<dbReference type="SUPFAM" id="SSF56112">
    <property type="entry name" value="Protein kinase-like (PK-like)"/>
    <property type="match status" value="1"/>
</dbReference>
<feature type="repeat" description="ANK" evidence="3">
    <location>
        <begin position="596"/>
        <end position="628"/>
    </location>
</feature>
<feature type="repeat" description="ANK" evidence="3">
    <location>
        <begin position="728"/>
        <end position="760"/>
    </location>
</feature>
<evidence type="ECO:0000256" key="1">
    <source>
        <dbReference type="ARBA" id="ARBA00022737"/>
    </source>
</evidence>
<dbReference type="GO" id="GO:0045944">
    <property type="term" value="P:positive regulation of transcription by RNA polymerase II"/>
    <property type="evidence" value="ECO:0007669"/>
    <property type="project" value="TreeGrafter"/>
</dbReference>
<dbReference type="Gene3D" id="3.30.200.20">
    <property type="entry name" value="Phosphorylase Kinase, domain 1"/>
    <property type="match status" value="1"/>
</dbReference>
<keyword evidence="2 3" id="KW-0040">ANK repeat</keyword>
<evidence type="ECO:0000256" key="3">
    <source>
        <dbReference type="PROSITE-ProRule" id="PRU00023"/>
    </source>
</evidence>
<proteinExistence type="predicted"/>
<dbReference type="InterPro" id="IPR011009">
    <property type="entry name" value="Kinase-like_dom_sf"/>
</dbReference>
<feature type="repeat" description="ANK" evidence="3">
    <location>
        <begin position="497"/>
        <end position="529"/>
    </location>
</feature>
<dbReference type="AlphaFoldDB" id="A0A8S1IQG7"/>
<accession>A0A8S1IQG7</accession>
<dbReference type="PROSITE" id="PS50088">
    <property type="entry name" value="ANK_REPEAT"/>
    <property type="match status" value="8"/>
</dbReference>
<dbReference type="Proteomes" id="UP000708148">
    <property type="component" value="Unassembled WGS sequence"/>
</dbReference>
<feature type="repeat" description="ANK" evidence="3">
    <location>
        <begin position="563"/>
        <end position="595"/>
    </location>
</feature>
<organism evidence="5 6">
    <name type="scientific">Ostreobium quekettii</name>
    <dbReference type="NCBI Taxonomy" id="121088"/>
    <lineage>
        <taxon>Eukaryota</taxon>
        <taxon>Viridiplantae</taxon>
        <taxon>Chlorophyta</taxon>
        <taxon>core chlorophytes</taxon>
        <taxon>Ulvophyceae</taxon>
        <taxon>TCBD clade</taxon>
        <taxon>Bryopsidales</taxon>
        <taxon>Ostreobineae</taxon>
        <taxon>Ostreobiaceae</taxon>
        <taxon>Ostreobium</taxon>
    </lineage>
</organism>
<dbReference type="InterPro" id="IPR000719">
    <property type="entry name" value="Prot_kinase_dom"/>
</dbReference>
<keyword evidence="6" id="KW-1185">Reference proteome</keyword>
<dbReference type="Pfam" id="PF13857">
    <property type="entry name" value="Ank_5"/>
    <property type="match status" value="1"/>
</dbReference>
<dbReference type="PRINTS" id="PR01415">
    <property type="entry name" value="ANKYRIN"/>
</dbReference>
<sequence>MEEPPAREQSGHRGPLYNRRIVAFLEAQLEKVRGVEAPATAAKKDVASFNLAVEKGKRLVAKHGAVFDVRDYYSIREACAAVEEICGCLKEVLGCWDKETATGIKDAVPTKDVEADEDLLRRFLEYVLKDGECIVEGEMAHRWMCSKKRHEENMRLLHIVDEGTIRLGKKLGKGGQGAVYKAVWQCTKVAVKTSLHGIGDDIPIEELAELLKEVMLHATLRFHPHIVQLLATTISGWIVMELARSDLHALCHSGEVLAWGVKKGLLLQGAAGLAYIHAQNRVHGDVKSENFLIFGTRPEEYQVKVSDFGMGFEAALSRSKTVRMGGGTPQWIAPEVYNNKPITQASDVCSFGAVCYEVISQKHLYDRANPYAIMAMKLRGEEPCQVDPNDCPPQMLELMRHCCALDPAMRPTMVEVSRNLLQLPAEWRGMDGNAEEVAASPSIGLLSQSSRLQPQTAARQISWERLSRGCTNDDTSVAAAEAQILRQALLEGYVDQNGETPLHYASKGDNKAAVEFFLQNGADVHCTKKNGSTPLHAASRFSNKDIVECLLQHGADVRCTTKNGETPLHYALKGGNKAVVEFLLQNGADVHCPTKNGITPLHVSSYFSNKDVVECLLQHGADVHCTTKGGQTPLHSASRSGNKFVVEFLLQNGADIHCTTKNGWTPLYFASRFASKDVVEVLLLHGADVGCTTKKRYTPLHGASGFSSQDSVEYLLQHGADVGCTAENGETPLHCASVAGNKAVVEFLLQNGADVHCTTKASGI</sequence>
<evidence type="ECO:0000259" key="4">
    <source>
        <dbReference type="PROSITE" id="PS50011"/>
    </source>
</evidence>
<feature type="repeat" description="ANK" evidence="3">
    <location>
        <begin position="662"/>
        <end position="694"/>
    </location>
</feature>
<evidence type="ECO:0000256" key="2">
    <source>
        <dbReference type="ARBA" id="ARBA00023043"/>
    </source>
</evidence>
<dbReference type="InterPro" id="IPR001245">
    <property type="entry name" value="Ser-Thr/Tyr_kinase_cat_dom"/>
</dbReference>
<dbReference type="SUPFAM" id="SSF48403">
    <property type="entry name" value="Ankyrin repeat"/>
    <property type="match status" value="1"/>
</dbReference>
<dbReference type="InterPro" id="IPR036770">
    <property type="entry name" value="Ankyrin_rpt-contain_sf"/>
</dbReference>
<dbReference type="PROSITE" id="PS50297">
    <property type="entry name" value="ANK_REP_REGION"/>
    <property type="match status" value="8"/>
</dbReference>